<comment type="caution">
    <text evidence="3">The sequence shown here is derived from an EMBL/GenBank/DDBJ whole genome shotgun (WGS) entry which is preliminary data.</text>
</comment>
<reference evidence="3 4" key="1">
    <citation type="submission" date="2019-02" db="EMBL/GenBank/DDBJ databases">
        <title>Pedobacter sp. RP-1-13 sp. nov., isolated from Arctic soil.</title>
        <authorList>
            <person name="Dahal R.H."/>
        </authorList>
    </citation>
    <scope>NUCLEOTIDE SEQUENCE [LARGE SCALE GENOMIC DNA]</scope>
    <source>
        <strain evidence="3 4">RP-1-13</strain>
    </source>
</reference>
<dbReference type="Pfam" id="PF14491">
    <property type="entry name" value="DUF4435"/>
    <property type="match status" value="1"/>
</dbReference>
<dbReference type="GO" id="GO:0005524">
    <property type="term" value="F:ATP binding"/>
    <property type="evidence" value="ECO:0007669"/>
    <property type="project" value="InterPro"/>
</dbReference>
<dbReference type="Pfam" id="PF13304">
    <property type="entry name" value="AAA_21"/>
    <property type="match status" value="1"/>
</dbReference>
<dbReference type="OrthoDB" id="9815944at2"/>
<protein>
    <submittedName>
        <fullName evidence="3">DUF4435 domain-containing protein</fullName>
    </submittedName>
</protein>
<evidence type="ECO:0000259" key="1">
    <source>
        <dbReference type="Pfam" id="PF13304"/>
    </source>
</evidence>
<dbReference type="Proteomes" id="UP000292884">
    <property type="component" value="Unassembled WGS sequence"/>
</dbReference>
<dbReference type="SUPFAM" id="SSF52540">
    <property type="entry name" value="P-loop containing nucleoside triphosphate hydrolases"/>
    <property type="match status" value="1"/>
</dbReference>
<evidence type="ECO:0000313" key="4">
    <source>
        <dbReference type="Proteomes" id="UP000292884"/>
    </source>
</evidence>
<dbReference type="Gene3D" id="3.40.50.300">
    <property type="entry name" value="P-loop containing nucleotide triphosphate hydrolases"/>
    <property type="match status" value="1"/>
</dbReference>
<dbReference type="InterPro" id="IPR029492">
    <property type="entry name" value="DUF4435"/>
</dbReference>
<sequence length="627" mass="70758">MSLKEKLLHQINHTSKQVSQNLKDAETAKLGEQDLELYKKTIHYLSKLEAQLPDALSQNHFDLFHKNVIAFGSFYSLSLAGQEMSEDFAKQLKTEIIAKRDSIISHLEKSEFNLNLFSMLGFFNGNIVAVGANGSGKTSLSEKLRQYLPSSGVVISAQKLLIIPVFQGISNFEQTSAKLLQLQKVTKNFKTSYNADGNATDAVPAVGFEFMRLLNNLLAERSAIGNKYLNEIRAGGTVGEIPQTRLDQTLKIWNSLIEHRQMDCEDGINLIVRAPEGIYPVFEMSDGEKVMLYLIAQVLQAPKDGFIIVDEPEMFLHKTVLNKLWDALETARQDCIFVYLTHDLDFASSRTTASKVWIRSFTHPDHWEIESLPETGMPEPLLMELLGSRKNILFCEGKKGSNDVRIYELLFPNMTVMPVDSCGDVINYTKAFNKIPDIATKAFGIIDSDHYGAERLSALSPYKIHPLPVAEIENLFLDESFLSSMAPRIMKGAEEIAGIKAGVIEKLEKDLEMQVAHYVSAKINYYFNNSHVSKGNDISEVDTNYKEFTRQVDINKWAEERRTELKKIVADRDYAKALSVYNNKGLKSVVEKHFRITDFFDRSIGMLQFEDGAKVILMKNFPTGAFV</sequence>
<dbReference type="GO" id="GO:0016887">
    <property type="term" value="F:ATP hydrolysis activity"/>
    <property type="evidence" value="ECO:0007669"/>
    <property type="project" value="InterPro"/>
</dbReference>
<dbReference type="InterPro" id="IPR003959">
    <property type="entry name" value="ATPase_AAA_core"/>
</dbReference>
<accession>A0A4R0MRK2</accession>
<dbReference type="InterPro" id="IPR027417">
    <property type="entry name" value="P-loop_NTPase"/>
</dbReference>
<evidence type="ECO:0000313" key="3">
    <source>
        <dbReference type="EMBL" id="TCC88664.1"/>
    </source>
</evidence>
<organism evidence="3 4">
    <name type="scientific">Pedobacter frigiditerrae</name>
    <dbReference type="NCBI Taxonomy" id="2530452"/>
    <lineage>
        <taxon>Bacteria</taxon>
        <taxon>Pseudomonadati</taxon>
        <taxon>Bacteroidota</taxon>
        <taxon>Sphingobacteriia</taxon>
        <taxon>Sphingobacteriales</taxon>
        <taxon>Sphingobacteriaceae</taxon>
        <taxon>Pedobacter</taxon>
    </lineage>
</organism>
<name>A0A4R0MRK2_9SPHI</name>
<feature type="domain" description="DUF4435" evidence="2">
    <location>
        <begin position="390"/>
        <end position="596"/>
    </location>
</feature>
<dbReference type="PANTHER" id="PTHR43581:SF4">
    <property type="entry name" value="ATP_GTP PHOSPHATASE"/>
    <property type="match status" value="1"/>
</dbReference>
<keyword evidence="4" id="KW-1185">Reference proteome</keyword>
<evidence type="ECO:0000259" key="2">
    <source>
        <dbReference type="Pfam" id="PF14491"/>
    </source>
</evidence>
<dbReference type="RefSeq" id="WP_131554718.1">
    <property type="nucleotide sequence ID" value="NZ_SJSK01000005.1"/>
</dbReference>
<gene>
    <name evidence="3" type="ORF">EZ428_18680</name>
</gene>
<dbReference type="InterPro" id="IPR051396">
    <property type="entry name" value="Bact_Antivir_Def_Nuclease"/>
</dbReference>
<dbReference type="PANTHER" id="PTHR43581">
    <property type="entry name" value="ATP/GTP PHOSPHATASE"/>
    <property type="match status" value="1"/>
</dbReference>
<dbReference type="AlphaFoldDB" id="A0A4R0MRK2"/>
<feature type="domain" description="ATPase AAA-type core" evidence="1">
    <location>
        <begin position="277"/>
        <end position="343"/>
    </location>
</feature>
<proteinExistence type="predicted"/>
<dbReference type="EMBL" id="SJSK01000005">
    <property type="protein sequence ID" value="TCC88664.1"/>
    <property type="molecule type" value="Genomic_DNA"/>
</dbReference>